<dbReference type="VEuPathDB" id="FungiDB:CIHG_01984"/>
<dbReference type="STRING" id="396776.A0A0J8UAV1"/>
<accession>A0A0J8UAV1</accession>
<proteinExistence type="predicted"/>
<dbReference type="eggNOG" id="ENOG502T0NR">
    <property type="taxonomic scope" value="Eukaryota"/>
</dbReference>
<dbReference type="OrthoDB" id="3784821at2759"/>
<feature type="compositionally biased region" description="Polar residues" evidence="1">
    <location>
        <begin position="230"/>
        <end position="251"/>
    </location>
</feature>
<feature type="compositionally biased region" description="Basic and acidic residues" evidence="1">
    <location>
        <begin position="41"/>
        <end position="53"/>
    </location>
</feature>
<sequence length="251" mass="27623">MLSSFKRTPRKLFWDSNSDTKPPMTGQESGQNKKNRHKRTRDVEKTTTDRRTPVQETHPGGLHLYPRTRHTTISFPLSAPPTPRHHAASLACPSPSAPPAEDPSATIPDVMPATSTPPKTPASKLASSISKSRQVLPDPTNSFKPGARQSSPTVRNFDQITRIGAQRSMPAQSRQQAAAQDIRNSKPYKSFARRWTATIVALPILLYTSYALYEREPRSLPGVNAFPQPESANQPSDFMPQSATSNDSSTP</sequence>
<name>A0A0J8UAV1_COCIT</name>
<evidence type="ECO:0000256" key="1">
    <source>
        <dbReference type="SAM" id="MobiDB-lite"/>
    </source>
</evidence>
<feature type="region of interest" description="Disordered" evidence="1">
    <location>
        <begin position="219"/>
        <end position="251"/>
    </location>
</feature>
<feature type="compositionally biased region" description="Polar residues" evidence="1">
    <location>
        <begin position="15"/>
        <end position="32"/>
    </location>
</feature>
<dbReference type="EMBL" id="DS016984">
    <property type="protein sequence ID" value="KMU84198.1"/>
    <property type="molecule type" value="Genomic_DNA"/>
</dbReference>
<feature type="compositionally biased region" description="Low complexity" evidence="1">
    <location>
        <begin position="112"/>
        <end position="124"/>
    </location>
</feature>
<dbReference type="Proteomes" id="UP000054563">
    <property type="component" value="Unassembled WGS sequence"/>
</dbReference>
<evidence type="ECO:0000313" key="3">
    <source>
        <dbReference type="Proteomes" id="UP000054563"/>
    </source>
</evidence>
<evidence type="ECO:0000313" key="2">
    <source>
        <dbReference type="EMBL" id="KMU84198.1"/>
    </source>
</evidence>
<reference evidence="3" key="1">
    <citation type="journal article" date="2010" name="Genome Res.">
        <title>Population genomic sequencing of Coccidioides fungi reveals recent hybridization and transposon control.</title>
        <authorList>
            <person name="Neafsey D.E."/>
            <person name="Barker B.M."/>
            <person name="Sharpton T.J."/>
            <person name="Stajich J.E."/>
            <person name="Park D.J."/>
            <person name="Whiston E."/>
            <person name="Hung C.-Y."/>
            <person name="McMahan C."/>
            <person name="White J."/>
            <person name="Sykes S."/>
            <person name="Heiman D."/>
            <person name="Young S."/>
            <person name="Zeng Q."/>
            <person name="Abouelleil A."/>
            <person name="Aftuck L."/>
            <person name="Bessette D."/>
            <person name="Brown A."/>
            <person name="FitzGerald M."/>
            <person name="Lui A."/>
            <person name="Macdonald J.P."/>
            <person name="Priest M."/>
            <person name="Orbach M.J."/>
            <person name="Galgiani J.N."/>
            <person name="Kirkland T.N."/>
            <person name="Cole G.T."/>
            <person name="Birren B.W."/>
            <person name="Henn M.R."/>
            <person name="Taylor J.W."/>
            <person name="Rounsley S.D."/>
        </authorList>
    </citation>
    <scope>NUCLEOTIDE SEQUENCE [LARGE SCALE GENOMIC DNA]</scope>
    <source>
        <strain evidence="3">H538.4</strain>
    </source>
</reference>
<organism evidence="2 3">
    <name type="scientific">Coccidioides immitis H538.4</name>
    <dbReference type="NCBI Taxonomy" id="396776"/>
    <lineage>
        <taxon>Eukaryota</taxon>
        <taxon>Fungi</taxon>
        <taxon>Dikarya</taxon>
        <taxon>Ascomycota</taxon>
        <taxon>Pezizomycotina</taxon>
        <taxon>Eurotiomycetes</taxon>
        <taxon>Eurotiomycetidae</taxon>
        <taxon>Onygenales</taxon>
        <taxon>Onygenaceae</taxon>
        <taxon>Coccidioides</taxon>
    </lineage>
</organism>
<gene>
    <name evidence="2" type="ORF">CIHG_01984</name>
</gene>
<feature type="compositionally biased region" description="Polar residues" evidence="1">
    <location>
        <begin position="125"/>
        <end position="155"/>
    </location>
</feature>
<dbReference type="AlphaFoldDB" id="A0A0J8UAV1"/>
<protein>
    <submittedName>
        <fullName evidence="2">Uncharacterized protein</fullName>
    </submittedName>
</protein>
<feature type="region of interest" description="Disordered" evidence="1">
    <location>
        <begin position="1"/>
        <end position="155"/>
    </location>
</feature>